<protein>
    <submittedName>
        <fullName evidence="1">Uncharacterized protein</fullName>
    </submittedName>
</protein>
<sequence>MAGGGKRANTAHPRASQRISIGLRSRKALSPLNEKYQIPDNDVGSKLVGITLDREKKNQGQQLQCRVSQRGSVTSSRCRATFTKNAFRDVLLGAISL</sequence>
<dbReference type="Proteomes" id="UP000887013">
    <property type="component" value="Unassembled WGS sequence"/>
</dbReference>
<accession>A0A8X6NJ07</accession>
<evidence type="ECO:0000313" key="2">
    <source>
        <dbReference type="Proteomes" id="UP000887013"/>
    </source>
</evidence>
<reference evidence="1" key="1">
    <citation type="submission" date="2020-08" db="EMBL/GenBank/DDBJ databases">
        <title>Multicomponent nature underlies the extraordinary mechanical properties of spider dragline silk.</title>
        <authorList>
            <person name="Kono N."/>
            <person name="Nakamura H."/>
            <person name="Mori M."/>
            <person name="Yoshida Y."/>
            <person name="Ohtoshi R."/>
            <person name="Malay A.D."/>
            <person name="Moran D.A.P."/>
            <person name="Tomita M."/>
            <person name="Numata K."/>
            <person name="Arakawa K."/>
        </authorList>
    </citation>
    <scope>NUCLEOTIDE SEQUENCE</scope>
</reference>
<comment type="caution">
    <text evidence="1">The sequence shown here is derived from an EMBL/GenBank/DDBJ whole genome shotgun (WGS) entry which is preliminary data.</text>
</comment>
<gene>
    <name evidence="1" type="ORF">NPIL_348891</name>
</gene>
<evidence type="ECO:0000313" key="1">
    <source>
        <dbReference type="EMBL" id="GFT15741.1"/>
    </source>
</evidence>
<organism evidence="1 2">
    <name type="scientific">Nephila pilipes</name>
    <name type="common">Giant wood spider</name>
    <name type="synonym">Nephila maculata</name>
    <dbReference type="NCBI Taxonomy" id="299642"/>
    <lineage>
        <taxon>Eukaryota</taxon>
        <taxon>Metazoa</taxon>
        <taxon>Ecdysozoa</taxon>
        <taxon>Arthropoda</taxon>
        <taxon>Chelicerata</taxon>
        <taxon>Arachnida</taxon>
        <taxon>Araneae</taxon>
        <taxon>Araneomorphae</taxon>
        <taxon>Entelegynae</taxon>
        <taxon>Araneoidea</taxon>
        <taxon>Nephilidae</taxon>
        <taxon>Nephila</taxon>
    </lineage>
</organism>
<proteinExistence type="predicted"/>
<keyword evidence="2" id="KW-1185">Reference proteome</keyword>
<dbReference type="EMBL" id="BMAW01104664">
    <property type="protein sequence ID" value="GFT15741.1"/>
    <property type="molecule type" value="Genomic_DNA"/>
</dbReference>
<name>A0A8X6NJ07_NEPPI</name>
<dbReference type="AlphaFoldDB" id="A0A8X6NJ07"/>